<dbReference type="EMBL" id="JANKHO010000680">
    <property type="protein sequence ID" value="KAJ3507235.1"/>
    <property type="molecule type" value="Genomic_DNA"/>
</dbReference>
<dbReference type="Proteomes" id="UP001148786">
    <property type="component" value="Unassembled WGS sequence"/>
</dbReference>
<gene>
    <name evidence="1" type="ORF">NLJ89_g6416</name>
</gene>
<organism evidence="1 2">
    <name type="scientific">Agrocybe chaxingu</name>
    <dbReference type="NCBI Taxonomy" id="84603"/>
    <lineage>
        <taxon>Eukaryota</taxon>
        <taxon>Fungi</taxon>
        <taxon>Dikarya</taxon>
        <taxon>Basidiomycota</taxon>
        <taxon>Agaricomycotina</taxon>
        <taxon>Agaricomycetes</taxon>
        <taxon>Agaricomycetidae</taxon>
        <taxon>Agaricales</taxon>
        <taxon>Agaricineae</taxon>
        <taxon>Strophariaceae</taxon>
        <taxon>Agrocybe</taxon>
    </lineage>
</organism>
<sequence length="84" mass="9339">MIAHPHVILTDTAQTSIMNHLEMMVTFRAVAGSLLPSDSAPALRSLKESARRAMLWVRERPSTADKMKRGRVDHEETLDLAVDG</sequence>
<evidence type="ECO:0000313" key="2">
    <source>
        <dbReference type="Proteomes" id="UP001148786"/>
    </source>
</evidence>
<keyword evidence="2" id="KW-1185">Reference proteome</keyword>
<evidence type="ECO:0000313" key="1">
    <source>
        <dbReference type="EMBL" id="KAJ3507235.1"/>
    </source>
</evidence>
<protein>
    <submittedName>
        <fullName evidence="1">Uncharacterized protein</fullName>
    </submittedName>
</protein>
<comment type="caution">
    <text evidence="1">The sequence shown here is derived from an EMBL/GenBank/DDBJ whole genome shotgun (WGS) entry which is preliminary data.</text>
</comment>
<reference evidence="1" key="1">
    <citation type="submission" date="2022-07" db="EMBL/GenBank/DDBJ databases">
        <title>Genome Sequence of Agrocybe chaxingu.</title>
        <authorList>
            <person name="Buettner E."/>
        </authorList>
    </citation>
    <scope>NUCLEOTIDE SEQUENCE</scope>
    <source>
        <strain evidence="1">MP-N11</strain>
    </source>
</reference>
<dbReference type="AlphaFoldDB" id="A0A9W8JYN7"/>
<proteinExistence type="predicted"/>
<name>A0A9W8JYN7_9AGAR</name>
<accession>A0A9W8JYN7</accession>